<proteinExistence type="predicted"/>
<keyword evidence="2" id="KW-1185">Reference proteome</keyword>
<dbReference type="Proteomes" id="UP001139171">
    <property type="component" value="Unassembled WGS sequence"/>
</dbReference>
<organism evidence="1 2">
    <name type="scientific">Limnobaculum eriocheiris</name>
    <dbReference type="NCBI Taxonomy" id="2897391"/>
    <lineage>
        <taxon>Bacteria</taxon>
        <taxon>Pseudomonadati</taxon>
        <taxon>Pseudomonadota</taxon>
        <taxon>Gammaproteobacteria</taxon>
        <taxon>Enterobacterales</taxon>
        <taxon>Budviciaceae</taxon>
        <taxon>Limnobaculum</taxon>
    </lineage>
</organism>
<reference evidence="1" key="1">
    <citation type="submission" date="2021-11" db="EMBL/GenBank/DDBJ databases">
        <title>Jinshanibacter sp. isolated from one year old Eriocheir sinensis.</title>
        <authorList>
            <person name="Li J.-Y."/>
            <person name="He W."/>
            <person name="Gao T.-H."/>
        </authorList>
    </citation>
    <scope>NUCLEOTIDE SEQUENCE</scope>
    <source>
        <strain evidence="1">LJY008</strain>
    </source>
</reference>
<protein>
    <submittedName>
        <fullName evidence="1">Uncharacterized protein</fullName>
    </submittedName>
</protein>
<evidence type="ECO:0000313" key="2">
    <source>
        <dbReference type="Proteomes" id="UP001139171"/>
    </source>
</evidence>
<dbReference type="AlphaFoldDB" id="A0A9X1MVZ8"/>
<evidence type="ECO:0000313" key="1">
    <source>
        <dbReference type="EMBL" id="MCD1125635.1"/>
    </source>
</evidence>
<sequence>MGLLRFRNELSEQVKEKISNYEETLSLGQTQLILGKKLCAGYVDITEYSISLIDHLIIEFHHFLLEFPAIATSNIELNRVREWGSIPTYENKQKAYLKCLKPTITPNFSKFFPYTGMSEEEAKVRYTFKSWLN</sequence>
<name>A0A9X1MVZ8_9GAMM</name>
<dbReference type="EMBL" id="JAJNAG010000009">
    <property type="protein sequence ID" value="MCD1125635.1"/>
    <property type="molecule type" value="Genomic_DNA"/>
</dbReference>
<comment type="caution">
    <text evidence="1">The sequence shown here is derived from an EMBL/GenBank/DDBJ whole genome shotgun (WGS) entry which is preliminary data.</text>
</comment>
<accession>A0A9X1MVZ8</accession>
<gene>
    <name evidence="1" type="ORF">LPW36_06380</name>
</gene>
<dbReference type="RefSeq" id="WP_230608676.1">
    <property type="nucleotide sequence ID" value="NZ_JAJNAG010000009.1"/>
</dbReference>